<gene>
    <name evidence="1" type="ORF">NEUTE1DRAFT_116463</name>
</gene>
<evidence type="ECO:0000313" key="1">
    <source>
        <dbReference type="EMBL" id="EGO59278.1"/>
    </source>
</evidence>
<dbReference type="VEuPathDB" id="FungiDB:NEUTE1DRAFT_116463"/>
<dbReference type="KEGG" id="nte:NEUTE1DRAFT116463"/>
<organism evidence="1 2">
    <name type="scientific">Neurospora tetrasperma (strain FGSC 2508 / ATCC MYA-4615 / P0657)</name>
    <dbReference type="NCBI Taxonomy" id="510951"/>
    <lineage>
        <taxon>Eukaryota</taxon>
        <taxon>Fungi</taxon>
        <taxon>Dikarya</taxon>
        <taxon>Ascomycota</taxon>
        <taxon>Pezizomycotina</taxon>
        <taxon>Sordariomycetes</taxon>
        <taxon>Sordariomycetidae</taxon>
        <taxon>Sordariales</taxon>
        <taxon>Sordariaceae</taxon>
        <taxon>Neurospora</taxon>
    </lineage>
</organism>
<accession>F8MFQ2</accession>
<sequence length="85" mass="10053">MRLVLGWRWLLKGKVFNQNWMWRSLDAWVGMKTVRHQRKTRPIVIGIIDHGNEEWRKHIALAQLNDGACFIRRLIAMFNAKSPGN</sequence>
<keyword evidence="2" id="KW-1185">Reference proteome</keyword>
<reference evidence="2" key="1">
    <citation type="journal article" date="2011" name="Genetics">
        <title>Massive changes in genome architecture accompany the transition to self-fertility in the filamentous fungus Neurospora tetrasperma.</title>
        <authorList>
            <person name="Ellison C.E."/>
            <person name="Stajich J.E."/>
            <person name="Jacobson D.J."/>
            <person name="Natvig D.O."/>
            <person name="Lapidus A."/>
            <person name="Foster B."/>
            <person name="Aerts A."/>
            <person name="Riley R."/>
            <person name="Lindquist E.A."/>
            <person name="Grigoriev I.V."/>
            <person name="Taylor J.W."/>
        </authorList>
    </citation>
    <scope>NUCLEOTIDE SEQUENCE [LARGE SCALE GENOMIC DNA]</scope>
    <source>
        <strain evidence="2">FGSC 2508 / P0657</strain>
    </source>
</reference>
<dbReference type="AlphaFoldDB" id="F8MFQ2"/>
<dbReference type="EMBL" id="GL891303">
    <property type="protein sequence ID" value="EGO59278.1"/>
    <property type="molecule type" value="Genomic_DNA"/>
</dbReference>
<name>F8MFQ2_NEUT8</name>
<dbReference type="Proteomes" id="UP000008065">
    <property type="component" value="Unassembled WGS sequence"/>
</dbReference>
<feature type="non-terminal residue" evidence="1">
    <location>
        <position position="1"/>
    </location>
</feature>
<dbReference type="GeneID" id="20823038"/>
<proteinExistence type="predicted"/>
<evidence type="ECO:0000313" key="2">
    <source>
        <dbReference type="Proteomes" id="UP000008065"/>
    </source>
</evidence>
<protein>
    <submittedName>
        <fullName evidence="1">Uncharacterized protein</fullName>
    </submittedName>
</protein>
<dbReference type="HOGENOM" id="CLU_2513175_0_0_1"/>
<dbReference type="RefSeq" id="XP_009849528.1">
    <property type="nucleotide sequence ID" value="XM_009851226.1"/>
</dbReference>